<dbReference type="Proteomes" id="UP000887577">
    <property type="component" value="Unplaced"/>
</dbReference>
<accession>A0A914XS76</accession>
<dbReference type="WBParaSite" id="PSU_v2.g10839.t1">
    <property type="protein sequence ID" value="PSU_v2.g10839.t1"/>
    <property type="gene ID" value="PSU_v2.g10839"/>
</dbReference>
<dbReference type="InterPro" id="IPR008737">
    <property type="entry name" value="DUF1758"/>
</dbReference>
<reference evidence="4" key="1">
    <citation type="submission" date="2022-11" db="UniProtKB">
        <authorList>
            <consortium name="WormBaseParasite"/>
        </authorList>
    </citation>
    <scope>IDENTIFICATION</scope>
</reference>
<keyword evidence="1" id="KW-0175">Coiled coil</keyword>
<dbReference type="Pfam" id="PF05585">
    <property type="entry name" value="DUF1758"/>
    <property type="match status" value="1"/>
</dbReference>
<keyword evidence="3" id="KW-1185">Reference proteome</keyword>
<dbReference type="CDD" id="cd00303">
    <property type="entry name" value="retropepsin_like"/>
    <property type="match status" value="1"/>
</dbReference>
<dbReference type="Pfam" id="PF03564">
    <property type="entry name" value="DUF1759"/>
    <property type="match status" value="1"/>
</dbReference>
<dbReference type="PANTHER" id="PTHR47331:SF5">
    <property type="entry name" value="RIBONUCLEASE H"/>
    <property type="match status" value="1"/>
</dbReference>
<evidence type="ECO:0000313" key="4">
    <source>
        <dbReference type="WBParaSite" id="PSU_v2.g10839.t1"/>
    </source>
</evidence>
<evidence type="ECO:0000313" key="3">
    <source>
        <dbReference type="Proteomes" id="UP000887577"/>
    </source>
</evidence>
<dbReference type="InterPro" id="IPR021109">
    <property type="entry name" value="Peptidase_aspartic_dom_sf"/>
</dbReference>
<organism evidence="3 4">
    <name type="scientific">Panagrolaimus superbus</name>
    <dbReference type="NCBI Taxonomy" id="310955"/>
    <lineage>
        <taxon>Eukaryota</taxon>
        <taxon>Metazoa</taxon>
        <taxon>Ecdysozoa</taxon>
        <taxon>Nematoda</taxon>
        <taxon>Chromadorea</taxon>
        <taxon>Rhabditida</taxon>
        <taxon>Tylenchina</taxon>
        <taxon>Panagrolaimomorpha</taxon>
        <taxon>Panagrolaimoidea</taxon>
        <taxon>Panagrolaimidae</taxon>
        <taxon>Panagrolaimus</taxon>
    </lineage>
</organism>
<dbReference type="PANTHER" id="PTHR47331">
    <property type="entry name" value="PHD-TYPE DOMAIN-CONTAINING PROTEIN"/>
    <property type="match status" value="1"/>
</dbReference>
<name>A0A914XS76_9BILA</name>
<sequence>MSGAIRTALGQIRRYAKSHLDKYKVMLVQNPTPWNADTLTLFAATLEIFKNDLKKFEKNFEKWQEVLDLMEDDADRKDEQELFDVAYKSDENGELIDELETVVATINSHLKRTVSVPVVVQPGAPTPELNVVDTHSHSQTIPTLDIPKFKGDYLKWSSFWQRFDHAVHQKGFPEVEKLISLLGFLDGRALEEVEGFEVCGQNYKTVVQILTDRFGNKQLILKELQTKLRSIQPADGTVESIRTTVNTINNICLQLKNHGVNIDNDSLKLDIIEKLPKAQKDELTWLSVTDPGKTTEDILQRMKQMALKAEICSQSKPQLPLKNNQLLNEQKVLNKTQHSSNDQNQPLKKKYPCYLCEGDHFSSRCVKFPTLEDKLKQLKAQSRCTQCAGQNHNAQNCAAEIKCRACGGPHRAFLCKKKNDGVWSNKPTTSSNFVSVERSQSSLLTKEITVLNPNTNESVSTVVIFDSGSQRSYISDDLIKQLKLSTVNHERLNVQGFGAKASNYIAKLVMLRIKTSETFKDVYANSAKEIASKVPVVTFDVDDLPGFEVVHKKPDIIIGMDYFFEFITSFEQKGKMYIVQSIVGPMVGNFIPTAGTDTVTSLALEPSSNLDEDVQTFWKLENMGIKDIPKITDEDSLALKQFHDSVKFENNRYYVSWPVKPDHKLLPTNAGLAIGRLKSTLKKVTQDPILSSS</sequence>
<dbReference type="InterPro" id="IPR005312">
    <property type="entry name" value="DUF1759"/>
</dbReference>
<evidence type="ECO:0000259" key="2">
    <source>
        <dbReference type="Pfam" id="PF05585"/>
    </source>
</evidence>
<dbReference type="Gene3D" id="2.40.70.10">
    <property type="entry name" value="Acid Proteases"/>
    <property type="match status" value="1"/>
</dbReference>
<dbReference type="AlphaFoldDB" id="A0A914XS76"/>
<evidence type="ECO:0000256" key="1">
    <source>
        <dbReference type="SAM" id="Coils"/>
    </source>
</evidence>
<feature type="coiled-coil region" evidence="1">
    <location>
        <begin position="46"/>
        <end position="80"/>
    </location>
</feature>
<feature type="domain" description="DUF1758" evidence="2">
    <location>
        <begin position="451"/>
        <end position="568"/>
    </location>
</feature>
<protein>
    <submittedName>
        <fullName evidence="4">Peptidase aspartic putative domain-containing protein</fullName>
    </submittedName>
</protein>
<proteinExistence type="predicted"/>